<organism evidence="3 4">
    <name type="scientific">Tanacetum coccineum</name>
    <dbReference type="NCBI Taxonomy" id="301880"/>
    <lineage>
        <taxon>Eukaryota</taxon>
        <taxon>Viridiplantae</taxon>
        <taxon>Streptophyta</taxon>
        <taxon>Embryophyta</taxon>
        <taxon>Tracheophyta</taxon>
        <taxon>Spermatophyta</taxon>
        <taxon>Magnoliopsida</taxon>
        <taxon>eudicotyledons</taxon>
        <taxon>Gunneridae</taxon>
        <taxon>Pentapetalae</taxon>
        <taxon>asterids</taxon>
        <taxon>campanulids</taxon>
        <taxon>Asterales</taxon>
        <taxon>Asteraceae</taxon>
        <taxon>Asteroideae</taxon>
        <taxon>Anthemideae</taxon>
        <taxon>Anthemidinae</taxon>
        <taxon>Tanacetum</taxon>
    </lineage>
</organism>
<feature type="compositionally biased region" description="Polar residues" evidence="2">
    <location>
        <begin position="1014"/>
        <end position="1024"/>
    </location>
</feature>
<name>A0ABQ5DJK4_9ASTR</name>
<feature type="compositionally biased region" description="Polar residues" evidence="2">
    <location>
        <begin position="1057"/>
        <end position="1074"/>
    </location>
</feature>
<feature type="region of interest" description="Disordered" evidence="2">
    <location>
        <begin position="69"/>
        <end position="90"/>
    </location>
</feature>
<feature type="region of interest" description="Disordered" evidence="2">
    <location>
        <begin position="1"/>
        <end position="48"/>
    </location>
</feature>
<dbReference type="PANTHER" id="PTHR11439:SF495">
    <property type="entry name" value="REVERSE TRANSCRIPTASE, RNA-DEPENDENT DNA POLYMERASE-RELATED"/>
    <property type="match status" value="1"/>
</dbReference>
<dbReference type="CDD" id="cd09272">
    <property type="entry name" value="RNase_HI_RT_Ty1"/>
    <property type="match status" value="1"/>
</dbReference>
<keyword evidence="4" id="KW-1185">Reference proteome</keyword>
<dbReference type="Proteomes" id="UP001151760">
    <property type="component" value="Unassembled WGS sequence"/>
</dbReference>
<feature type="compositionally biased region" description="Basic and acidic residues" evidence="2">
    <location>
        <begin position="14"/>
        <end position="27"/>
    </location>
</feature>
<feature type="region of interest" description="Disordered" evidence="2">
    <location>
        <begin position="980"/>
        <end position="1024"/>
    </location>
</feature>
<feature type="compositionally biased region" description="Polar residues" evidence="2">
    <location>
        <begin position="582"/>
        <end position="595"/>
    </location>
</feature>
<feature type="compositionally biased region" description="Polar residues" evidence="2">
    <location>
        <begin position="991"/>
        <end position="1005"/>
    </location>
</feature>
<gene>
    <name evidence="3" type="ORF">Tco_0939072</name>
</gene>
<keyword evidence="1" id="KW-0175">Coiled coil</keyword>
<comment type="caution">
    <text evidence="3">The sequence shown here is derived from an EMBL/GenBank/DDBJ whole genome shotgun (WGS) entry which is preliminary data.</text>
</comment>
<evidence type="ECO:0000313" key="3">
    <source>
        <dbReference type="EMBL" id="GJT39207.1"/>
    </source>
</evidence>
<evidence type="ECO:0000256" key="2">
    <source>
        <dbReference type="SAM" id="MobiDB-lite"/>
    </source>
</evidence>
<feature type="region of interest" description="Disordered" evidence="2">
    <location>
        <begin position="1057"/>
        <end position="1081"/>
    </location>
</feature>
<feature type="compositionally biased region" description="Polar residues" evidence="2">
    <location>
        <begin position="631"/>
        <end position="663"/>
    </location>
</feature>
<accession>A0ABQ5DJK4</accession>
<dbReference type="EMBL" id="BQNB010015368">
    <property type="protein sequence ID" value="GJT39207.1"/>
    <property type="molecule type" value="Genomic_DNA"/>
</dbReference>
<dbReference type="PANTHER" id="PTHR11439">
    <property type="entry name" value="GAG-POL-RELATED RETROTRANSPOSON"/>
    <property type="match status" value="1"/>
</dbReference>
<reference evidence="3" key="2">
    <citation type="submission" date="2022-01" db="EMBL/GenBank/DDBJ databases">
        <authorList>
            <person name="Yamashiro T."/>
            <person name="Shiraishi A."/>
            <person name="Satake H."/>
            <person name="Nakayama K."/>
        </authorList>
    </citation>
    <scope>NUCLEOTIDE SEQUENCE</scope>
</reference>
<feature type="compositionally biased region" description="Polar residues" evidence="2">
    <location>
        <begin position="70"/>
        <end position="90"/>
    </location>
</feature>
<reference evidence="3" key="1">
    <citation type="journal article" date="2022" name="Int. J. Mol. Sci.">
        <title>Draft Genome of Tanacetum Coccineum: Genomic Comparison of Closely Related Tanacetum-Family Plants.</title>
        <authorList>
            <person name="Yamashiro T."/>
            <person name="Shiraishi A."/>
            <person name="Nakayama K."/>
            <person name="Satake H."/>
        </authorList>
    </citation>
    <scope>NUCLEOTIDE SEQUENCE</scope>
</reference>
<evidence type="ECO:0000256" key="1">
    <source>
        <dbReference type="SAM" id="Coils"/>
    </source>
</evidence>
<sequence>MLSNSPLSSSTQSTDDKDADEIPDKGNHNVSQRNSQEKEGGASNKEDDQHVQDFRVELDNFLVQQKEGYANSTNRDSTTSPSVSTAGPSINVASENINTELGVEADLNNLETTMNVSPIPTTRIHKDHPIDQIIGDINSSTQTKRMTKISKEHAMSAFLYDTIEEEVYVCQPPGFEDPQFPNKVYKMMHKRFQISSIRELTFFLGLQVQQKEDGIFISQEKFVADILKKFDFVIVKTASTPMEPNKALVKDEEAVNVDVHLYRSIIGSLMYLTASRLDITFVVCACARFQVTPKVSQLHATIVANSTTEAEYVAAGNCYGQDRQSSMVGFGEMRQLEVLRYALTKNPTIYVSLIEKFWQTATVRTVDNGEQEINATVDGKEFTITEASVRRHLQLADADGISVLPNTKIFDQLTLMGYVLTDDKLTFQKGKFSPQWRFLIHTILHCLSPKKTSWEQFSSNIATALVCLATNRTFKFSKLIFDGMVKNLDSKYKFLMYPRFIQIFLDKNKRFLKPHNRKYIAPTLTPKLFSNMKRGFSGEHTPLFPSMLALQAEEGEGSGNPSEPQPPPSTAQPTHEEPIPNIESSSPQKTQSPRQALNKDTELPQTSVPIPNVPDEAVHQERGDSVERAATTATSLEAVQDSSNIAKTQSTATPTEPISQETGSDGGPRRQETMGGASVQTRFERASKFSYDSPLEGDRVLALETDLKQTKKVYGTAYTKLILKVKKLEKTVKTSQARRRAKIMVLDDDMTSEDSSKQGRMIEEIDQDVGVTLVTPIKVSMDVHMYRSMIGSLMYLTSSRPDIMFAVCACARYQVNPKVSHLHAVKRIFRYLKGQPKLGLWYPKDSPFDLVAYTDSDYAGASLDTKSTTGGCQFLRCRLISWQCKKQTVVANSTTEAEYVAASSCCGQFWSTVKAKTINGEEQLHTLVDGKKIIITESSIRRDLQLADEEGVDCKGSSGRVTPLFQTMVVQNQLQLGEGLAIPTDPHHTPTIIQSSNQPQKTQQPRMPKRKDTQVPQPSDPSENVTYKVIHKELGDILVMAATTASSLEAEQDNGYINKTQSKATPNESSSLRATSGGGPRCQETLGDTIAQTRFENVSKHSNDSLLARGNTIQSDEDRLKLDKLMALCTTLQNRVLDLEKIKTTQHNEIVSLKRRVKNLEKKNRSRTYRLKRLYKVGLIARVESFDNEESLGEDASKQGRIYAIDANEEITLISVQNVDEEMLDVNVLDDEEMFVAEQEVAANKGNDEVNVVKEVEVMSAAGNVVSTASAATTISVATTTTDDDGDITLTQALIEMKSTKPKVKGVVIQQLGESTTTISSQLSSQQSHDKGKGILIELVKPMKKKDQIRRDEEAALKLQAEFDEEERLAREKAKKEKESNIALIETWDDIQGKIDADHQLAERLQSQEQEELYVEEKATLFQQLLEKRRKHFAAKRAEEKRNKPPTKAQHRRIIAFKRVNTFENFRTKLVEGKEKRPRTELIQENAKKQKVEDDKETVELKQCLEIILNEEEVTIDAIPLAVKSLSIVG</sequence>
<feature type="compositionally biased region" description="Basic and acidic residues" evidence="2">
    <location>
        <begin position="616"/>
        <end position="627"/>
    </location>
</feature>
<feature type="region of interest" description="Disordered" evidence="2">
    <location>
        <begin position="553"/>
        <end position="682"/>
    </location>
</feature>
<evidence type="ECO:0000313" key="4">
    <source>
        <dbReference type="Proteomes" id="UP001151760"/>
    </source>
</evidence>
<proteinExistence type="predicted"/>
<feature type="coiled-coil region" evidence="1">
    <location>
        <begin position="1349"/>
        <end position="1379"/>
    </location>
</feature>
<protein>
    <submittedName>
        <fullName evidence="3">Uncharacterized mitochondrial protein-like protein</fullName>
    </submittedName>
</protein>
<feature type="compositionally biased region" description="Basic and acidic residues" evidence="2">
    <location>
        <begin position="35"/>
        <end position="48"/>
    </location>
</feature>
<feature type="compositionally biased region" description="Low complexity" evidence="2">
    <location>
        <begin position="1"/>
        <end position="13"/>
    </location>
</feature>